<evidence type="ECO:0000313" key="11">
    <source>
        <dbReference type="Proteomes" id="UP001597213"/>
    </source>
</evidence>
<dbReference type="InterPro" id="IPR017871">
    <property type="entry name" value="ABC_transporter-like_CS"/>
</dbReference>
<evidence type="ECO:0000259" key="9">
    <source>
        <dbReference type="PROSITE" id="PS50893"/>
    </source>
</evidence>
<dbReference type="Gene3D" id="3.40.50.300">
    <property type="entry name" value="P-loop containing nucleotide triphosphate hydrolases"/>
    <property type="match status" value="2"/>
</dbReference>
<evidence type="ECO:0000313" key="10">
    <source>
        <dbReference type="EMBL" id="MFD1882874.1"/>
    </source>
</evidence>
<dbReference type="Pfam" id="PF08352">
    <property type="entry name" value="oligo_HPY"/>
    <property type="match status" value="2"/>
</dbReference>
<dbReference type="PROSITE" id="PS50893">
    <property type="entry name" value="ABC_TRANSPORTER_2"/>
    <property type="match status" value="2"/>
</dbReference>
<dbReference type="EMBL" id="JBHUEN010000043">
    <property type="protein sequence ID" value="MFD1882874.1"/>
    <property type="molecule type" value="Genomic_DNA"/>
</dbReference>
<evidence type="ECO:0000256" key="5">
    <source>
        <dbReference type="ARBA" id="ARBA00022741"/>
    </source>
</evidence>
<dbReference type="RefSeq" id="WP_379143780.1">
    <property type="nucleotide sequence ID" value="NZ_JBHUEN010000043.1"/>
</dbReference>
<accession>A0ABW4RB51</accession>
<proteinExistence type="inferred from homology"/>
<organism evidence="10 11">
    <name type="scientific">Paracoccus pacificus</name>
    <dbReference type="NCBI Taxonomy" id="1463598"/>
    <lineage>
        <taxon>Bacteria</taxon>
        <taxon>Pseudomonadati</taxon>
        <taxon>Pseudomonadota</taxon>
        <taxon>Alphaproteobacteria</taxon>
        <taxon>Rhodobacterales</taxon>
        <taxon>Paracoccaceae</taxon>
        <taxon>Paracoccus</taxon>
    </lineage>
</organism>
<keyword evidence="3" id="KW-0813">Transport</keyword>
<keyword evidence="5" id="KW-0547">Nucleotide-binding</keyword>
<dbReference type="Pfam" id="PF00005">
    <property type="entry name" value="ABC_tran"/>
    <property type="match status" value="2"/>
</dbReference>
<dbReference type="GO" id="GO:0005524">
    <property type="term" value="F:ATP binding"/>
    <property type="evidence" value="ECO:0007669"/>
    <property type="project" value="UniProtKB-KW"/>
</dbReference>
<reference evidence="11" key="1">
    <citation type="journal article" date="2019" name="Int. J. Syst. Evol. Microbiol.">
        <title>The Global Catalogue of Microorganisms (GCM) 10K type strain sequencing project: providing services to taxonomists for standard genome sequencing and annotation.</title>
        <authorList>
            <consortium name="The Broad Institute Genomics Platform"/>
            <consortium name="The Broad Institute Genome Sequencing Center for Infectious Disease"/>
            <person name="Wu L."/>
            <person name="Ma J."/>
        </authorList>
    </citation>
    <scope>NUCLEOTIDE SEQUENCE [LARGE SCALE GENOMIC DNA]</scope>
    <source>
        <strain evidence="11">CCUG 56029</strain>
    </source>
</reference>
<dbReference type="InterPro" id="IPR003439">
    <property type="entry name" value="ABC_transporter-like_ATP-bd"/>
</dbReference>
<dbReference type="CDD" id="cd03257">
    <property type="entry name" value="ABC_NikE_OppD_transporters"/>
    <property type="match status" value="2"/>
</dbReference>
<dbReference type="InterPro" id="IPR003593">
    <property type="entry name" value="AAA+_ATPase"/>
</dbReference>
<evidence type="ECO:0000256" key="7">
    <source>
        <dbReference type="ARBA" id="ARBA00023136"/>
    </source>
</evidence>
<keyword evidence="4" id="KW-1003">Cell membrane</keyword>
<feature type="domain" description="ABC transporter" evidence="9">
    <location>
        <begin position="9"/>
        <end position="257"/>
    </location>
</feature>
<dbReference type="NCBIfam" id="NF008453">
    <property type="entry name" value="PRK11308.1"/>
    <property type="match status" value="2"/>
</dbReference>
<evidence type="ECO:0000256" key="8">
    <source>
        <dbReference type="SAM" id="MobiDB-lite"/>
    </source>
</evidence>
<evidence type="ECO:0000256" key="6">
    <source>
        <dbReference type="ARBA" id="ARBA00022840"/>
    </source>
</evidence>
<dbReference type="InterPro" id="IPR013563">
    <property type="entry name" value="Oligopep_ABC_C"/>
</dbReference>
<protein>
    <submittedName>
        <fullName evidence="10">Dipeptide ABC transporter ATP-binding protein</fullName>
    </submittedName>
</protein>
<comment type="caution">
    <text evidence="10">The sequence shown here is derived from an EMBL/GenBank/DDBJ whole genome shotgun (WGS) entry which is preliminary data.</text>
</comment>
<comment type="similarity">
    <text evidence="2">Belongs to the ABC transporter superfamily.</text>
</comment>
<dbReference type="InterPro" id="IPR050388">
    <property type="entry name" value="ABC_Ni/Peptide_Import"/>
</dbReference>
<keyword evidence="11" id="KW-1185">Reference proteome</keyword>
<feature type="domain" description="ABC transporter" evidence="9">
    <location>
        <begin position="277"/>
        <end position="524"/>
    </location>
</feature>
<sequence>MTEDTLLDIRNLSVPLLAGADRPFAVEDLSLTLKRGEILCIVGETGSGKSLTALSVMGLLPSNLPKPSGQILFEGRDLFKLSRKQRLALAGSRLAMVFQEPSAALNPIYRIGDQVAETFRQHTDLSRAEIQARVLDLFNEVRLPDPKAILRAYPHQLSGGQSQRVMIATALALNPAILLADEPTTALDVTTQAKILKLMLELRDRHDTGIIFVTHDFGVVAEIADRVAVMRHGRLVEIGSKDQILRNPQADYTKTLIAAVPKLEPKTPAQNLGDTVLTATDLTKTYKSRSLLGGGREVTALKGVDVSIRRGETLGLVGESGSGKSTLAQCVIRLIEPDRGDVIIDNGQFTGLTGRALRDARRRVQIVFQDPYTALDPRQSIGSAIAEGPIIHGVPPAEAKDRALKLIGDVGLDAGAAIRFPHEFSGGQRQRICIARALAVEPDLLIADESVSALDVSVQRQILDLLARMQRELQFGMLFITHDLRVASRICDRIAVMRQGEIVEENDPATLFSTPRAPYTRELLAAVPGRDWQDAPARDTTVAPDHSPKGFQR</sequence>
<dbReference type="SUPFAM" id="SSF52540">
    <property type="entry name" value="P-loop containing nucleoside triphosphate hydrolases"/>
    <property type="match status" value="2"/>
</dbReference>
<dbReference type="SMART" id="SM00382">
    <property type="entry name" value="AAA"/>
    <property type="match status" value="2"/>
</dbReference>
<feature type="region of interest" description="Disordered" evidence="8">
    <location>
        <begin position="533"/>
        <end position="553"/>
    </location>
</feature>
<dbReference type="PANTHER" id="PTHR43297">
    <property type="entry name" value="OLIGOPEPTIDE TRANSPORT ATP-BINDING PROTEIN APPD"/>
    <property type="match status" value="1"/>
</dbReference>
<dbReference type="Proteomes" id="UP001597213">
    <property type="component" value="Unassembled WGS sequence"/>
</dbReference>
<name>A0ABW4RB51_9RHOB</name>
<dbReference type="InterPro" id="IPR027417">
    <property type="entry name" value="P-loop_NTPase"/>
</dbReference>
<evidence type="ECO:0000256" key="4">
    <source>
        <dbReference type="ARBA" id="ARBA00022475"/>
    </source>
</evidence>
<evidence type="ECO:0000256" key="1">
    <source>
        <dbReference type="ARBA" id="ARBA00004417"/>
    </source>
</evidence>
<dbReference type="PROSITE" id="PS00211">
    <property type="entry name" value="ABC_TRANSPORTER_1"/>
    <property type="match status" value="2"/>
</dbReference>
<comment type="subcellular location">
    <subcellularLocation>
        <location evidence="1">Cell inner membrane</location>
        <topology evidence="1">Peripheral membrane protein</topology>
    </subcellularLocation>
</comment>
<keyword evidence="7" id="KW-0472">Membrane</keyword>
<dbReference type="PANTHER" id="PTHR43297:SF2">
    <property type="entry name" value="DIPEPTIDE TRANSPORT ATP-BINDING PROTEIN DPPD"/>
    <property type="match status" value="1"/>
</dbReference>
<keyword evidence="6 10" id="KW-0067">ATP-binding</keyword>
<evidence type="ECO:0000256" key="2">
    <source>
        <dbReference type="ARBA" id="ARBA00005417"/>
    </source>
</evidence>
<evidence type="ECO:0000256" key="3">
    <source>
        <dbReference type="ARBA" id="ARBA00022448"/>
    </source>
</evidence>
<gene>
    <name evidence="10" type="ORF">ACFSCT_14220</name>
</gene>
<dbReference type="NCBIfam" id="NF007739">
    <property type="entry name" value="PRK10419.1"/>
    <property type="match status" value="2"/>
</dbReference>